<evidence type="ECO:0000313" key="2">
    <source>
        <dbReference type="Proteomes" id="UP000692954"/>
    </source>
</evidence>
<evidence type="ECO:0000313" key="1">
    <source>
        <dbReference type="EMBL" id="CAD8121922.1"/>
    </source>
</evidence>
<gene>
    <name evidence="1" type="ORF">PSON_ATCC_30995.1.T1350065</name>
</gene>
<protein>
    <submittedName>
        <fullName evidence="1">Uncharacterized protein</fullName>
    </submittedName>
</protein>
<dbReference type="AlphaFoldDB" id="A0A8S1R4C0"/>
<dbReference type="EMBL" id="CAJJDN010000135">
    <property type="protein sequence ID" value="CAD8121922.1"/>
    <property type="molecule type" value="Genomic_DNA"/>
</dbReference>
<comment type="caution">
    <text evidence="1">The sequence shown here is derived from an EMBL/GenBank/DDBJ whole genome shotgun (WGS) entry which is preliminary data.</text>
</comment>
<sequence length="98" mass="12033">MFMPYYSKKVQEDKLNEIQVKYIEVIKFKRIQLIIIKFWLKIFLICKILLISQFKRKNEDLDFDIDFIQQLDQIVNFKSYCKKDALKELEDSNIYDLI</sequence>
<dbReference type="Proteomes" id="UP000692954">
    <property type="component" value="Unassembled WGS sequence"/>
</dbReference>
<name>A0A8S1R4C0_9CILI</name>
<organism evidence="1 2">
    <name type="scientific">Paramecium sonneborni</name>
    <dbReference type="NCBI Taxonomy" id="65129"/>
    <lineage>
        <taxon>Eukaryota</taxon>
        <taxon>Sar</taxon>
        <taxon>Alveolata</taxon>
        <taxon>Ciliophora</taxon>
        <taxon>Intramacronucleata</taxon>
        <taxon>Oligohymenophorea</taxon>
        <taxon>Peniculida</taxon>
        <taxon>Parameciidae</taxon>
        <taxon>Paramecium</taxon>
    </lineage>
</organism>
<proteinExistence type="predicted"/>
<keyword evidence="2" id="KW-1185">Reference proteome</keyword>
<reference evidence="1" key="1">
    <citation type="submission" date="2021-01" db="EMBL/GenBank/DDBJ databases">
        <authorList>
            <consortium name="Genoscope - CEA"/>
            <person name="William W."/>
        </authorList>
    </citation>
    <scope>NUCLEOTIDE SEQUENCE</scope>
</reference>
<accession>A0A8S1R4C0</accession>